<dbReference type="EMBL" id="GBXM01084118">
    <property type="protein sequence ID" value="JAH24459.1"/>
    <property type="molecule type" value="Transcribed_RNA"/>
</dbReference>
<accession>A0A0E9R5S2</accession>
<sequence length="54" mass="6119">MIQECHVYHTSFEGSYSDKKKALLQGAEIPTSKECHMLSLEHDITRKEAEASPL</sequence>
<proteinExistence type="predicted"/>
<name>A0A0E9R5S2_ANGAN</name>
<reference evidence="1" key="2">
    <citation type="journal article" date="2015" name="Fish Shellfish Immunol.">
        <title>Early steps in the European eel (Anguilla anguilla)-Vibrio vulnificus interaction in the gills: Role of the RtxA13 toxin.</title>
        <authorList>
            <person name="Callol A."/>
            <person name="Pajuelo D."/>
            <person name="Ebbesson L."/>
            <person name="Teles M."/>
            <person name="MacKenzie S."/>
            <person name="Amaro C."/>
        </authorList>
    </citation>
    <scope>NUCLEOTIDE SEQUENCE</scope>
</reference>
<evidence type="ECO:0000313" key="1">
    <source>
        <dbReference type="EMBL" id="JAH24459.1"/>
    </source>
</evidence>
<dbReference type="AlphaFoldDB" id="A0A0E9R5S2"/>
<organism evidence="1">
    <name type="scientific">Anguilla anguilla</name>
    <name type="common">European freshwater eel</name>
    <name type="synonym">Muraena anguilla</name>
    <dbReference type="NCBI Taxonomy" id="7936"/>
    <lineage>
        <taxon>Eukaryota</taxon>
        <taxon>Metazoa</taxon>
        <taxon>Chordata</taxon>
        <taxon>Craniata</taxon>
        <taxon>Vertebrata</taxon>
        <taxon>Euteleostomi</taxon>
        <taxon>Actinopterygii</taxon>
        <taxon>Neopterygii</taxon>
        <taxon>Teleostei</taxon>
        <taxon>Anguilliformes</taxon>
        <taxon>Anguillidae</taxon>
        <taxon>Anguilla</taxon>
    </lineage>
</organism>
<reference evidence="1" key="1">
    <citation type="submission" date="2014-11" db="EMBL/GenBank/DDBJ databases">
        <authorList>
            <person name="Amaro Gonzalez C."/>
        </authorList>
    </citation>
    <scope>NUCLEOTIDE SEQUENCE</scope>
</reference>
<protein>
    <submittedName>
        <fullName evidence="1">Uncharacterized protein</fullName>
    </submittedName>
</protein>